<reference evidence="1 2" key="1">
    <citation type="submission" date="2013-06" db="EMBL/GenBank/DDBJ databases">
        <authorList>
            <person name="Weinstock G."/>
            <person name="Sodergren E."/>
            <person name="Lobos E.A."/>
            <person name="Fulton L."/>
            <person name="Fulton R."/>
            <person name="Courtney L."/>
            <person name="Fronick C."/>
            <person name="O'Laughlin M."/>
            <person name="Godfrey J."/>
            <person name="Wilson R.M."/>
            <person name="Miner T."/>
            <person name="Farmer C."/>
            <person name="Delehaunty K."/>
            <person name="Cordes M."/>
            <person name="Minx P."/>
            <person name="Tomlinson C."/>
            <person name="Chen J."/>
            <person name="Wollam A."/>
            <person name="Pepin K.H."/>
            <person name="Bhonagiri V."/>
            <person name="Zhang X."/>
            <person name="Warren W."/>
            <person name="Mitreva M."/>
            <person name="Mardis E.R."/>
            <person name="Wilson R.K."/>
        </authorList>
    </citation>
    <scope>NUCLEOTIDE SEQUENCE [LARGE SCALE GENOMIC DNA]</scope>
    <source>
        <strain evidence="1 2">ATCC 29426</strain>
    </source>
</reference>
<organism evidence="1 2">
    <name type="scientific">Prevotella disiens JCM 6334 = ATCC 29426</name>
    <dbReference type="NCBI Taxonomy" id="1235811"/>
    <lineage>
        <taxon>Bacteria</taxon>
        <taxon>Pseudomonadati</taxon>
        <taxon>Bacteroidota</taxon>
        <taxon>Bacteroidia</taxon>
        <taxon>Bacteroidales</taxon>
        <taxon>Prevotellaceae</taxon>
        <taxon>Prevotella</taxon>
    </lineage>
</organism>
<dbReference type="Proteomes" id="UP000016660">
    <property type="component" value="Unassembled WGS sequence"/>
</dbReference>
<comment type="caution">
    <text evidence="1">The sequence shown here is derived from an EMBL/GenBank/DDBJ whole genome shotgun (WGS) entry which is preliminary data.</text>
</comment>
<accession>A0ABP2Y628</accession>
<keyword evidence="2" id="KW-1185">Reference proteome</keyword>
<dbReference type="EMBL" id="AWUY01000158">
    <property type="protein sequence ID" value="ERJ75773.1"/>
    <property type="molecule type" value="Genomic_DNA"/>
</dbReference>
<name>A0ABP2Y628_9BACT</name>
<proteinExistence type="predicted"/>
<gene>
    <name evidence="1" type="ORF">HMPREF0653_01766</name>
</gene>
<protein>
    <submittedName>
        <fullName evidence="1">Uncharacterized protein</fullName>
    </submittedName>
</protein>
<evidence type="ECO:0000313" key="2">
    <source>
        <dbReference type="Proteomes" id="UP000016660"/>
    </source>
</evidence>
<sequence>MNFELKKLLRSASPNLRISEEYFSRTKGLSQKIFPFAAQTISEYHLTPRNLI</sequence>
<evidence type="ECO:0000313" key="1">
    <source>
        <dbReference type="EMBL" id="ERJ75773.1"/>
    </source>
</evidence>